<protein>
    <submittedName>
        <fullName evidence="1">Uncharacterized protein</fullName>
    </submittedName>
</protein>
<evidence type="ECO:0000313" key="1">
    <source>
        <dbReference type="EMBL" id="CAK5121174.1"/>
    </source>
</evidence>
<keyword evidence="2" id="KW-1185">Reference proteome</keyword>
<name>A0ACB1B5D0_MELEN</name>
<accession>A0ACB1B5D0</accession>
<proteinExistence type="predicted"/>
<dbReference type="Proteomes" id="UP001497535">
    <property type="component" value="Unassembled WGS sequence"/>
</dbReference>
<organism evidence="1 2">
    <name type="scientific">Meloidogyne enterolobii</name>
    <name type="common">Root-knot nematode worm</name>
    <name type="synonym">Meloidogyne mayaguensis</name>
    <dbReference type="NCBI Taxonomy" id="390850"/>
    <lineage>
        <taxon>Eukaryota</taxon>
        <taxon>Metazoa</taxon>
        <taxon>Ecdysozoa</taxon>
        <taxon>Nematoda</taxon>
        <taxon>Chromadorea</taxon>
        <taxon>Rhabditida</taxon>
        <taxon>Tylenchina</taxon>
        <taxon>Tylenchomorpha</taxon>
        <taxon>Tylenchoidea</taxon>
        <taxon>Meloidogynidae</taxon>
        <taxon>Meloidogyninae</taxon>
        <taxon>Meloidogyne</taxon>
    </lineage>
</organism>
<sequence length="86" mass="10343">MEENPLMDLFFMLVIIFYGLYSLKLSFIYLRNKKGSFNFKLPTSIKINFQINLKSDEEKNKVIEEKLEEGDEKKEENDEKKEKNEK</sequence>
<gene>
    <name evidence="1" type="ORF">MENTE1834_LOCUS46969</name>
</gene>
<evidence type="ECO:0000313" key="2">
    <source>
        <dbReference type="Proteomes" id="UP001497535"/>
    </source>
</evidence>
<comment type="caution">
    <text evidence="1">The sequence shown here is derived from an EMBL/GenBank/DDBJ whole genome shotgun (WGS) entry which is preliminary data.</text>
</comment>
<dbReference type="EMBL" id="CAVMJV010000179">
    <property type="protein sequence ID" value="CAK5121174.1"/>
    <property type="molecule type" value="Genomic_DNA"/>
</dbReference>
<reference evidence="1" key="1">
    <citation type="submission" date="2023-11" db="EMBL/GenBank/DDBJ databases">
        <authorList>
            <person name="Poullet M."/>
        </authorList>
    </citation>
    <scope>NUCLEOTIDE SEQUENCE</scope>
    <source>
        <strain evidence="1">E1834</strain>
    </source>
</reference>